<evidence type="ECO:0000259" key="1">
    <source>
        <dbReference type="Pfam" id="PF08874"/>
    </source>
</evidence>
<proteinExistence type="predicted"/>
<dbReference type="Proteomes" id="UP000238206">
    <property type="component" value="Unassembled WGS sequence"/>
</dbReference>
<evidence type="ECO:0000259" key="2">
    <source>
        <dbReference type="Pfam" id="PF12395"/>
    </source>
</evidence>
<dbReference type="RefSeq" id="WP_105393149.1">
    <property type="nucleotide sequence ID" value="NZ_PUIQ01000058.1"/>
</dbReference>
<feature type="domain" description="DUF3658" evidence="2">
    <location>
        <begin position="145"/>
        <end position="243"/>
    </location>
</feature>
<accession>A0A2S8I9G2</accession>
<reference evidence="3 4" key="1">
    <citation type="submission" date="2018-02" db="EMBL/GenBank/DDBJ databases">
        <title>Draft genome sequencing of Burkholderia cepacia Y14-15.</title>
        <authorList>
            <person name="Zheng B.-X."/>
        </authorList>
    </citation>
    <scope>NUCLEOTIDE SEQUENCE [LARGE SCALE GENOMIC DNA]</scope>
    <source>
        <strain evidence="3 4">Y14-15</strain>
    </source>
</reference>
<evidence type="ECO:0000313" key="3">
    <source>
        <dbReference type="EMBL" id="PQP11421.1"/>
    </source>
</evidence>
<evidence type="ECO:0008006" key="5">
    <source>
        <dbReference type="Google" id="ProtNLM"/>
    </source>
</evidence>
<gene>
    <name evidence="3" type="ORF">C5615_32155</name>
</gene>
<dbReference type="Pfam" id="PF08874">
    <property type="entry name" value="DUF1835"/>
    <property type="match status" value="1"/>
</dbReference>
<organism evidence="3 4">
    <name type="scientific">Burkholderia cepacia</name>
    <name type="common">Pseudomonas cepacia</name>
    <dbReference type="NCBI Taxonomy" id="292"/>
    <lineage>
        <taxon>Bacteria</taxon>
        <taxon>Pseudomonadati</taxon>
        <taxon>Pseudomonadota</taxon>
        <taxon>Betaproteobacteria</taxon>
        <taxon>Burkholderiales</taxon>
        <taxon>Burkholderiaceae</taxon>
        <taxon>Burkholderia</taxon>
        <taxon>Burkholderia cepacia complex</taxon>
    </lineage>
</organism>
<protein>
    <recommendedName>
        <fullName evidence="5">DUF1835 domain-containing protein</fullName>
    </recommendedName>
</protein>
<sequence length="262" mass="30618">MLKEFYLVSQRNAAGGLRDAIQMYNLDAEVACIPDEYAVGPLMDWTLRARFLSDWPRQREPQLAPRFPGEMSWTMLRHYLREPRFGRLCIWVCESGADHVFLRMACWHLRDSDVPLYRVRVPAPFAGECHAVSAHPPEALGRWVDRAAELGQRTRCWLSDEFVELAARPEMLRESDANGRLRFKHVTAYDDLLLNCCNHEWQTVRQVVAKAMDRHLDRRNCQADAFWGWRVQRLIEVGCIEVRRCGESWFDALVRKNTPHAH</sequence>
<name>A0A2S8I9G2_BURCE</name>
<dbReference type="InterPro" id="IPR014973">
    <property type="entry name" value="DUF1835"/>
</dbReference>
<dbReference type="EMBL" id="PUIQ01000058">
    <property type="protein sequence ID" value="PQP11421.1"/>
    <property type="molecule type" value="Genomic_DNA"/>
</dbReference>
<dbReference type="AlphaFoldDB" id="A0A2S8I9G2"/>
<dbReference type="Pfam" id="PF12395">
    <property type="entry name" value="DUF3658"/>
    <property type="match status" value="1"/>
</dbReference>
<evidence type="ECO:0000313" key="4">
    <source>
        <dbReference type="Proteomes" id="UP000238206"/>
    </source>
</evidence>
<feature type="domain" description="DUF1835" evidence="1">
    <location>
        <begin position="9"/>
        <end position="121"/>
    </location>
</feature>
<comment type="caution">
    <text evidence="3">The sequence shown here is derived from an EMBL/GenBank/DDBJ whole genome shotgun (WGS) entry which is preliminary data.</text>
</comment>
<dbReference type="InterPro" id="IPR022123">
    <property type="entry name" value="DUF3658"/>
</dbReference>